<accession>A0ABS5FLW5</accession>
<feature type="domain" description="DUF4440" evidence="1">
    <location>
        <begin position="29"/>
        <end position="139"/>
    </location>
</feature>
<dbReference type="InterPro" id="IPR032710">
    <property type="entry name" value="NTF2-like_dom_sf"/>
</dbReference>
<dbReference type="EMBL" id="JAFCJH010000020">
    <property type="protein sequence ID" value="MBR0797741.1"/>
    <property type="molecule type" value="Genomic_DNA"/>
</dbReference>
<protein>
    <submittedName>
        <fullName evidence="2">Nuclear transport factor 2 family protein</fullName>
    </submittedName>
</protein>
<dbReference type="InterPro" id="IPR027843">
    <property type="entry name" value="DUF4440"/>
</dbReference>
<name>A0ABS5FLW5_9BRAD</name>
<gene>
    <name evidence="2" type="ORF">JQ615_20355</name>
</gene>
<dbReference type="RefSeq" id="WP_212393959.1">
    <property type="nucleotide sequence ID" value="NZ_JAFCJH010000020.1"/>
</dbReference>
<sequence>MRHRINETPWLAPETTSMSNRNDAAAEIRMARAAQTRAMANRDFEAAASVWTEDVTMRRALGQAIAGRSAYLDTLSSTSSGQDPIIYQRTAVTVDVSDRWPLAYEEGRWSGHLGGADGQPVIAGRYAAQWVKRDGRWLIRSEVFVALTCEGAGCLYEALP</sequence>
<evidence type="ECO:0000259" key="1">
    <source>
        <dbReference type="Pfam" id="PF14534"/>
    </source>
</evidence>
<proteinExistence type="predicted"/>
<dbReference type="Proteomes" id="UP001315278">
    <property type="component" value="Unassembled WGS sequence"/>
</dbReference>
<dbReference type="Pfam" id="PF14534">
    <property type="entry name" value="DUF4440"/>
    <property type="match status" value="1"/>
</dbReference>
<keyword evidence="3" id="KW-1185">Reference proteome</keyword>
<reference evidence="3" key="1">
    <citation type="journal article" date="2021" name="ISME J.">
        <title>Evolutionary origin and ecological implication of a unique nif island in free-living Bradyrhizobium lineages.</title>
        <authorList>
            <person name="Tao J."/>
        </authorList>
    </citation>
    <scope>NUCLEOTIDE SEQUENCE [LARGE SCALE GENOMIC DNA]</scope>
    <source>
        <strain evidence="3">SZCCT0434</strain>
    </source>
</reference>
<dbReference type="SUPFAM" id="SSF54427">
    <property type="entry name" value="NTF2-like"/>
    <property type="match status" value="1"/>
</dbReference>
<comment type="caution">
    <text evidence="2">The sequence shown here is derived from an EMBL/GenBank/DDBJ whole genome shotgun (WGS) entry which is preliminary data.</text>
</comment>
<evidence type="ECO:0000313" key="2">
    <source>
        <dbReference type="EMBL" id="MBR0797741.1"/>
    </source>
</evidence>
<organism evidence="2 3">
    <name type="scientific">Bradyrhizobium jicamae</name>
    <dbReference type="NCBI Taxonomy" id="280332"/>
    <lineage>
        <taxon>Bacteria</taxon>
        <taxon>Pseudomonadati</taxon>
        <taxon>Pseudomonadota</taxon>
        <taxon>Alphaproteobacteria</taxon>
        <taxon>Hyphomicrobiales</taxon>
        <taxon>Nitrobacteraceae</taxon>
        <taxon>Bradyrhizobium</taxon>
    </lineage>
</organism>
<dbReference type="Gene3D" id="3.10.450.50">
    <property type="match status" value="1"/>
</dbReference>
<evidence type="ECO:0000313" key="3">
    <source>
        <dbReference type="Proteomes" id="UP001315278"/>
    </source>
</evidence>